<dbReference type="SUPFAM" id="SSF51395">
    <property type="entry name" value="FMN-linked oxidoreductases"/>
    <property type="match status" value="1"/>
</dbReference>
<reference evidence="11" key="1">
    <citation type="journal article" date="2019" name="Int. J. Syst. Evol. Microbiol.">
        <title>The Global Catalogue of Microorganisms (GCM) 10K type strain sequencing project: providing services to taxonomists for standard genome sequencing and annotation.</title>
        <authorList>
            <consortium name="The Broad Institute Genomics Platform"/>
            <consortium name="The Broad Institute Genome Sequencing Center for Infectious Disease"/>
            <person name="Wu L."/>
            <person name="Ma J."/>
        </authorList>
    </citation>
    <scope>NUCLEOTIDE SEQUENCE [LARGE SCALE GENOMIC DNA]</scope>
    <source>
        <strain evidence="11">JCM 17666</strain>
    </source>
</reference>
<dbReference type="PRINTS" id="PR00469">
    <property type="entry name" value="PNDRDTASEII"/>
</dbReference>
<evidence type="ECO:0000256" key="1">
    <source>
        <dbReference type="ARBA" id="ARBA00001917"/>
    </source>
</evidence>
<dbReference type="PANTHER" id="PTHR42917:SF2">
    <property type="entry name" value="2,4-DIENOYL-COA REDUCTASE [(2E)-ENOYL-COA-PRODUCING]"/>
    <property type="match status" value="1"/>
</dbReference>
<dbReference type="RefSeq" id="WP_345246178.1">
    <property type="nucleotide sequence ID" value="NZ_BAABFO010000002.1"/>
</dbReference>
<evidence type="ECO:0000256" key="3">
    <source>
        <dbReference type="ARBA" id="ARBA00022630"/>
    </source>
</evidence>
<dbReference type="Pfam" id="PF00724">
    <property type="entry name" value="Oxidored_FMN"/>
    <property type="match status" value="1"/>
</dbReference>
<evidence type="ECO:0000259" key="9">
    <source>
        <dbReference type="Pfam" id="PF00724"/>
    </source>
</evidence>
<dbReference type="Proteomes" id="UP001501671">
    <property type="component" value="Unassembled WGS sequence"/>
</dbReference>
<sequence length="575" mass="61581">MDPLFQPGQIGTLQLRNRIVMAPMTTRLATADGHVTDATIAYFRARAAGGAGLLTVEMASPERVGRHRAHELGIHDDRFLPGLARLTGVLHEHGAKVSIQLGHAGGHTRADICGETPIAPSALPHHVYEGHGETIVPLAMDRARIEQTIAAFVDAAARARRAGFDCVELHAAHGYLLSQFLCPAENRRDDEYGGSLENRARIGLRIVRGIKERLPGFPVIYRLSADDLFDGGLRADEAEQVAQWAAQAGADAIHVSAAHYRSQPSAELMIPPMAFPEGVFLPYAQRIRRRVGVPVIAVGRLGSPAVARAALAEGRADFIALGRSLLADPDWPAKVLAGRPVRRCVACNTCVNDMRGGSRLLCLVNPAAADETRFPPGGASVRGERICVVGAGPAGLSYALLAAPANRVTVLERGLVAGGALRQAGKAPRFQDVAADESALRRYAEELAAACRDAGVDLQFGVDVRREPARLQGYDRIVVATGARYRFGLGWLARAMLERGWARSRLARGLFESGRLRDWLYYRARRPTGAAIARLAAPGQRVDVIGDAARAGKSRDAILSGYRAAYGEPPAAGRG</sequence>
<comment type="cofactor">
    <cofactor evidence="2">
        <name>[4Fe-4S] cluster</name>
        <dbReference type="ChEBI" id="CHEBI:49883"/>
    </cofactor>
</comment>
<dbReference type="SUPFAM" id="SSF51971">
    <property type="entry name" value="Nucleotide-binding domain"/>
    <property type="match status" value="1"/>
</dbReference>
<protein>
    <recommendedName>
        <fullName evidence="9">NADH:flavin oxidoreductase/NADH oxidase N-terminal domain-containing protein</fullName>
    </recommendedName>
</protein>
<comment type="cofactor">
    <cofactor evidence="1">
        <name>FMN</name>
        <dbReference type="ChEBI" id="CHEBI:58210"/>
    </cofactor>
</comment>
<dbReference type="EMBL" id="BAABFO010000002">
    <property type="protein sequence ID" value="GAA4324428.1"/>
    <property type="molecule type" value="Genomic_DNA"/>
</dbReference>
<keyword evidence="5" id="KW-0479">Metal-binding</keyword>
<organism evidence="10 11">
    <name type="scientific">Pigmentiphaga soli</name>
    <dbReference type="NCBI Taxonomy" id="1007095"/>
    <lineage>
        <taxon>Bacteria</taxon>
        <taxon>Pseudomonadati</taxon>
        <taxon>Pseudomonadota</taxon>
        <taxon>Betaproteobacteria</taxon>
        <taxon>Burkholderiales</taxon>
        <taxon>Alcaligenaceae</taxon>
        <taxon>Pigmentiphaga</taxon>
    </lineage>
</organism>
<evidence type="ECO:0000256" key="4">
    <source>
        <dbReference type="ARBA" id="ARBA00022643"/>
    </source>
</evidence>
<dbReference type="Gene3D" id="3.20.20.70">
    <property type="entry name" value="Aldolase class I"/>
    <property type="match status" value="1"/>
</dbReference>
<dbReference type="CDD" id="cd02803">
    <property type="entry name" value="OYE_like_FMN_family"/>
    <property type="match status" value="1"/>
</dbReference>
<dbReference type="InterPro" id="IPR001155">
    <property type="entry name" value="OxRdtase_FMN_N"/>
</dbReference>
<proteinExistence type="predicted"/>
<keyword evidence="6" id="KW-0560">Oxidoreductase</keyword>
<evidence type="ECO:0000313" key="10">
    <source>
        <dbReference type="EMBL" id="GAA4324428.1"/>
    </source>
</evidence>
<evidence type="ECO:0000256" key="8">
    <source>
        <dbReference type="ARBA" id="ARBA00023014"/>
    </source>
</evidence>
<evidence type="ECO:0000313" key="11">
    <source>
        <dbReference type="Proteomes" id="UP001501671"/>
    </source>
</evidence>
<keyword evidence="4" id="KW-0288">FMN</keyword>
<dbReference type="Gene3D" id="3.40.50.720">
    <property type="entry name" value="NAD(P)-binding Rossmann-like Domain"/>
    <property type="match status" value="1"/>
</dbReference>
<name>A0ABP8GHP2_9BURK</name>
<keyword evidence="7" id="KW-0408">Iron</keyword>
<dbReference type="InterPro" id="IPR051793">
    <property type="entry name" value="NADH:flavin_oxidoreductase"/>
</dbReference>
<dbReference type="InterPro" id="IPR013785">
    <property type="entry name" value="Aldolase_TIM"/>
</dbReference>
<evidence type="ECO:0000256" key="7">
    <source>
        <dbReference type="ARBA" id="ARBA00023004"/>
    </source>
</evidence>
<feature type="domain" description="NADH:flavin oxidoreductase/NADH oxidase N-terminal" evidence="9">
    <location>
        <begin position="4"/>
        <end position="340"/>
    </location>
</feature>
<evidence type="ECO:0000256" key="2">
    <source>
        <dbReference type="ARBA" id="ARBA00001966"/>
    </source>
</evidence>
<accession>A0ABP8GHP2</accession>
<evidence type="ECO:0000256" key="6">
    <source>
        <dbReference type="ARBA" id="ARBA00023002"/>
    </source>
</evidence>
<dbReference type="PANTHER" id="PTHR42917">
    <property type="entry name" value="2,4-DIENOYL-COA REDUCTASE"/>
    <property type="match status" value="1"/>
</dbReference>
<keyword evidence="3" id="KW-0285">Flavoprotein</keyword>
<gene>
    <name evidence="10" type="ORF">GCM10023144_05980</name>
</gene>
<keyword evidence="11" id="KW-1185">Reference proteome</keyword>
<keyword evidence="8" id="KW-0411">Iron-sulfur</keyword>
<evidence type="ECO:0000256" key="5">
    <source>
        <dbReference type="ARBA" id="ARBA00022723"/>
    </source>
</evidence>
<comment type="caution">
    <text evidence="10">The sequence shown here is derived from an EMBL/GenBank/DDBJ whole genome shotgun (WGS) entry which is preliminary data.</text>
</comment>